<evidence type="ECO:0000256" key="1">
    <source>
        <dbReference type="ARBA" id="ARBA00022729"/>
    </source>
</evidence>
<name>A0A1A5YB03_9BACL</name>
<dbReference type="EMBL" id="LYPA01000079">
    <property type="protein sequence ID" value="OBR62555.1"/>
    <property type="molecule type" value="Genomic_DNA"/>
</dbReference>
<comment type="caution">
    <text evidence="4">The sequence shown here is derived from an EMBL/GenBank/DDBJ whole genome shotgun (WGS) entry which is preliminary data.</text>
</comment>
<dbReference type="Pfam" id="PF06725">
    <property type="entry name" value="3D"/>
    <property type="match status" value="1"/>
</dbReference>
<dbReference type="InterPro" id="IPR007137">
    <property type="entry name" value="DUF348"/>
</dbReference>
<keyword evidence="5" id="KW-1185">Reference proteome</keyword>
<dbReference type="GO" id="GO:0019867">
    <property type="term" value="C:outer membrane"/>
    <property type="evidence" value="ECO:0007669"/>
    <property type="project" value="InterPro"/>
</dbReference>
<proteinExistence type="predicted"/>
<dbReference type="PROSITE" id="PS51109">
    <property type="entry name" value="G5"/>
    <property type="match status" value="1"/>
</dbReference>
<sequence>MGLIQFKDTHGQRSSSMTFAMRWKHGNLRLIILSAVISIAMTFMFLVLLYGTAVKSVSVVVNGQETVVKTKQWVLQRLLDEQAITIGPHDEISVPLNSPIKNGDRIVVDQAIPVIVKADGKTLTVYTTEKTVQAAIGEVNLSLRNDDKVTPPLTESLEANDTVTVVRVDTKVSKQEKNVPFSIVKKNDPNLEQGKEKVVQSGKEGVVIESFEQKYENGVLVASQSISEVVETAVVDQIVAVGTKKPEPKVTVLSSNSPSVATVTKGDVTFKAKKVLESVTLTAYSAGVASTGKDEDHPQYGITASGTKVQEGRTIAVDPKVVPMGWWVYIEGIGFRRAEDTGSAIKGNKIDVYFDSESKANKFGKKSGYTVYILGPNKPTSS</sequence>
<dbReference type="SUPFAM" id="SSF50685">
    <property type="entry name" value="Barwin-like endoglucanases"/>
    <property type="match status" value="1"/>
</dbReference>
<dbReference type="AlphaFoldDB" id="A0A1A5YB03"/>
<gene>
    <name evidence="4" type="ORF">A7K91_02810</name>
</gene>
<dbReference type="STRING" id="1844972.A7K91_02810"/>
<keyword evidence="2" id="KW-0812">Transmembrane</keyword>
<dbReference type="InterPro" id="IPR036908">
    <property type="entry name" value="RlpA-like_sf"/>
</dbReference>
<accession>A0A1A5YB03</accession>
<dbReference type="PANTHER" id="PTHR39160:SF4">
    <property type="entry name" value="RESUSCITATION-PROMOTING FACTOR RPFB"/>
    <property type="match status" value="1"/>
</dbReference>
<dbReference type="GO" id="GO:0009254">
    <property type="term" value="P:peptidoglycan turnover"/>
    <property type="evidence" value="ECO:0007669"/>
    <property type="project" value="InterPro"/>
</dbReference>
<evidence type="ECO:0000313" key="5">
    <source>
        <dbReference type="Proteomes" id="UP000092024"/>
    </source>
</evidence>
<dbReference type="RefSeq" id="WP_068686985.1">
    <property type="nucleotide sequence ID" value="NZ_LYPA01000079.1"/>
</dbReference>
<dbReference type="Pfam" id="PF07501">
    <property type="entry name" value="G5"/>
    <property type="match status" value="1"/>
</dbReference>
<evidence type="ECO:0000313" key="4">
    <source>
        <dbReference type="EMBL" id="OBR62555.1"/>
    </source>
</evidence>
<dbReference type="Proteomes" id="UP000092024">
    <property type="component" value="Unassembled WGS sequence"/>
</dbReference>
<dbReference type="CDD" id="cd14667">
    <property type="entry name" value="3D_containing_proteins"/>
    <property type="match status" value="1"/>
</dbReference>
<dbReference type="InterPro" id="IPR051933">
    <property type="entry name" value="Resuscitation_pf_RpfB"/>
</dbReference>
<dbReference type="InterPro" id="IPR011098">
    <property type="entry name" value="G5_dom"/>
</dbReference>
<dbReference type="Gene3D" id="2.40.40.10">
    <property type="entry name" value="RlpA-like domain"/>
    <property type="match status" value="1"/>
</dbReference>
<keyword evidence="2" id="KW-1133">Transmembrane helix</keyword>
<dbReference type="Gene3D" id="2.20.230.10">
    <property type="entry name" value="Resuscitation-promoting factor rpfb"/>
    <property type="match status" value="1"/>
</dbReference>
<feature type="transmembrane region" description="Helical" evidence="2">
    <location>
        <begin position="30"/>
        <end position="51"/>
    </location>
</feature>
<keyword evidence="1" id="KW-0732">Signal</keyword>
<protein>
    <recommendedName>
        <fullName evidence="3">G5 domain-containing protein</fullName>
    </recommendedName>
</protein>
<evidence type="ECO:0000259" key="3">
    <source>
        <dbReference type="PROSITE" id="PS51109"/>
    </source>
</evidence>
<dbReference type="PANTHER" id="PTHR39160">
    <property type="entry name" value="CELL WALL-BINDING PROTEIN YOCH"/>
    <property type="match status" value="1"/>
</dbReference>
<keyword evidence="2" id="KW-0472">Membrane</keyword>
<reference evidence="4 5" key="1">
    <citation type="submission" date="2016-05" db="EMBL/GenBank/DDBJ databases">
        <title>Paenibacillus oryzae. sp. nov., isolated from the rice root.</title>
        <authorList>
            <person name="Zhang J."/>
            <person name="Zhang X."/>
        </authorList>
    </citation>
    <scope>NUCLEOTIDE SEQUENCE [LARGE SCALE GENOMIC DNA]</scope>
    <source>
        <strain evidence="4 5">1DrF-4</strain>
    </source>
</reference>
<dbReference type="GO" id="GO:0004553">
    <property type="term" value="F:hydrolase activity, hydrolyzing O-glycosyl compounds"/>
    <property type="evidence" value="ECO:0007669"/>
    <property type="project" value="InterPro"/>
</dbReference>
<feature type="domain" description="G5" evidence="3">
    <location>
        <begin position="165"/>
        <end position="245"/>
    </location>
</feature>
<dbReference type="Pfam" id="PF03990">
    <property type="entry name" value="DUF348"/>
    <property type="match status" value="2"/>
</dbReference>
<evidence type="ECO:0000256" key="2">
    <source>
        <dbReference type="SAM" id="Phobius"/>
    </source>
</evidence>
<dbReference type="InterPro" id="IPR059180">
    <property type="entry name" value="3D_YorM"/>
</dbReference>
<dbReference type="SMART" id="SM01208">
    <property type="entry name" value="G5"/>
    <property type="match status" value="1"/>
</dbReference>
<organism evidence="4 5">
    <name type="scientific">Paenibacillus oryzae</name>
    <dbReference type="NCBI Taxonomy" id="1844972"/>
    <lineage>
        <taxon>Bacteria</taxon>
        <taxon>Bacillati</taxon>
        <taxon>Bacillota</taxon>
        <taxon>Bacilli</taxon>
        <taxon>Bacillales</taxon>
        <taxon>Paenibacillaceae</taxon>
        <taxon>Paenibacillus</taxon>
    </lineage>
</organism>
<dbReference type="InterPro" id="IPR010611">
    <property type="entry name" value="3D_dom"/>
</dbReference>